<feature type="domain" description="Cytochrome b5 heme-binding" evidence="7">
    <location>
        <begin position="338"/>
        <end position="408"/>
    </location>
</feature>
<organism evidence="8 9">
    <name type="scientific">Xylona heveae (strain CBS 132557 / TC161)</name>
    <dbReference type="NCBI Taxonomy" id="1328760"/>
    <lineage>
        <taxon>Eukaryota</taxon>
        <taxon>Fungi</taxon>
        <taxon>Dikarya</taxon>
        <taxon>Ascomycota</taxon>
        <taxon>Pezizomycotina</taxon>
        <taxon>Xylonomycetes</taxon>
        <taxon>Xylonales</taxon>
        <taxon>Xylonaceae</taxon>
        <taxon>Xylona</taxon>
    </lineage>
</organism>
<sequence length="440" mass="46424">MVLLGISLLVASLSFLLYRHPPGFWYSFQRQLAHIKNGKKPTEKSTEQRNIDLNASHRNHARDEKVTDAAATTTAAIPPAATEQPNLISTSSSISTINQTSTSNDAASSPETTPKALPSQPAKSTPSIPSFSLDDPSTTSNHKADVSSDEDDDDDEPPIFPAKKSAQRAGSSARNAFTKSPPAPVPSLSTTSTSPIGVSSPASTLMPPPPRPTPPSAAARLRAGPSTSTSSSTLSVPSRIPPTSLSPAAAARARPTPSSSLSPSSSSPSSSSLSPSLSNPPTKSRASQKVILQPGHSPLDWAELCRSHARAQAQAFPSSSSSSPSAVPSILRVPPSLLKLNNGRHGRPAWTSYYGRVYDVTAYLPFHPGGEKELLRAAGRDGAKLFEQVHPWVNWESMLNVWMVGVMVDEQDADANANANAHAQGGQAGQQSRGQWDEMD</sequence>
<dbReference type="InterPro" id="IPR018506">
    <property type="entry name" value="Cyt_B5_heme-BS"/>
</dbReference>
<dbReference type="GO" id="GO:0046872">
    <property type="term" value="F:metal ion binding"/>
    <property type="evidence" value="ECO:0007669"/>
    <property type="project" value="UniProtKB-UniRule"/>
</dbReference>
<dbReference type="PANTHER" id="PTHR46237">
    <property type="entry name" value="CYTOCHROME B5 REDUCTASE 4 FAMILY MEMBER"/>
    <property type="match status" value="1"/>
</dbReference>
<dbReference type="Proteomes" id="UP000076632">
    <property type="component" value="Unassembled WGS sequence"/>
</dbReference>
<gene>
    <name evidence="8" type="ORF">L228DRAFT_245094</name>
</gene>
<dbReference type="PANTHER" id="PTHR46237:SF1">
    <property type="entry name" value="CYTOCHROME B5 REDUCTASE 4"/>
    <property type="match status" value="1"/>
</dbReference>
<keyword evidence="1 4" id="KW-0349">Heme</keyword>
<reference evidence="8 9" key="1">
    <citation type="journal article" date="2016" name="Fungal Biol.">
        <title>The genome of Xylona heveae provides a window into fungal endophytism.</title>
        <authorList>
            <person name="Gazis R."/>
            <person name="Kuo A."/>
            <person name="Riley R."/>
            <person name="LaButti K."/>
            <person name="Lipzen A."/>
            <person name="Lin J."/>
            <person name="Amirebrahimi M."/>
            <person name="Hesse C.N."/>
            <person name="Spatafora J.W."/>
            <person name="Henrissat B."/>
            <person name="Hainaut M."/>
            <person name="Grigoriev I.V."/>
            <person name="Hibbett D.S."/>
        </authorList>
    </citation>
    <scope>NUCLEOTIDE SEQUENCE [LARGE SCALE GENOMIC DNA]</scope>
    <source>
        <strain evidence="8 9">TC161</strain>
    </source>
</reference>
<dbReference type="GO" id="GO:0020037">
    <property type="term" value="F:heme binding"/>
    <property type="evidence" value="ECO:0007669"/>
    <property type="project" value="UniProtKB-UniRule"/>
</dbReference>
<dbReference type="Pfam" id="PF00173">
    <property type="entry name" value="Cyt-b5"/>
    <property type="match status" value="1"/>
</dbReference>
<feature type="compositionally biased region" description="Low complexity" evidence="5">
    <location>
        <begin position="216"/>
        <end position="277"/>
    </location>
</feature>
<comment type="similarity">
    <text evidence="4">Belongs to the cytochrome b5 family.</text>
</comment>
<dbReference type="PROSITE" id="PS00191">
    <property type="entry name" value="CYTOCHROME_B5_1"/>
    <property type="match status" value="1"/>
</dbReference>
<evidence type="ECO:0000256" key="1">
    <source>
        <dbReference type="ARBA" id="ARBA00022617"/>
    </source>
</evidence>
<protein>
    <recommendedName>
        <fullName evidence="7">Cytochrome b5 heme-binding domain-containing protein</fullName>
    </recommendedName>
</protein>
<feature type="region of interest" description="Disordered" evidence="5">
    <location>
        <begin position="37"/>
        <end position="288"/>
    </location>
</feature>
<keyword evidence="3 4" id="KW-0408">Iron</keyword>
<dbReference type="PROSITE" id="PS50255">
    <property type="entry name" value="CYTOCHROME_B5_2"/>
    <property type="match status" value="1"/>
</dbReference>
<dbReference type="OMA" id="LDWANHQ"/>
<feature type="chain" id="PRO_5007858994" description="Cytochrome b5 heme-binding domain-containing protein" evidence="6">
    <location>
        <begin position="19"/>
        <end position="440"/>
    </location>
</feature>
<dbReference type="InterPro" id="IPR051872">
    <property type="entry name" value="Cytochrome_b5/Flavoprotein_Rdt"/>
</dbReference>
<dbReference type="InParanoid" id="A0A165I0P8"/>
<dbReference type="GO" id="GO:0005737">
    <property type="term" value="C:cytoplasm"/>
    <property type="evidence" value="ECO:0007669"/>
    <property type="project" value="TreeGrafter"/>
</dbReference>
<keyword evidence="9" id="KW-1185">Reference proteome</keyword>
<feature type="compositionally biased region" description="Pro residues" evidence="5">
    <location>
        <begin position="206"/>
        <end position="215"/>
    </location>
</feature>
<dbReference type="SUPFAM" id="SSF55856">
    <property type="entry name" value="Cytochrome b5-like heme/steroid binding domain"/>
    <property type="match status" value="1"/>
</dbReference>
<dbReference type="AlphaFoldDB" id="A0A165I0P8"/>
<dbReference type="RefSeq" id="XP_018189749.1">
    <property type="nucleotide sequence ID" value="XM_018332082.1"/>
</dbReference>
<evidence type="ECO:0000259" key="7">
    <source>
        <dbReference type="PROSITE" id="PS50255"/>
    </source>
</evidence>
<keyword evidence="6" id="KW-0732">Signal</keyword>
<name>A0A165I0P8_XYLHT</name>
<feature type="signal peptide" evidence="6">
    <location>
        <begin position="1"/>
        <end position="18"/>
    </location>
</feature>
<feature type="compositionally biased region" description="Low complexity" evidence="5">
    <location>
        <begin position="186"/>
        <end position="205"/>
    </location>
</feature>
<dbReference type="InterPro" id="IPR036400">
    <property type="entry name" value="Cyt_B5-like_heme/steroid_sf"/>
</dbReference>
<evidence type="ECO:0000256" key="4">
    <source>
        <dbReference type="RuleBase" id="RU362121"/>
    </source>
</evidence>
<evidence type="ECO:0000313" key="8">
    <source>
        <dbReference type="EMBL" id="KZF24194.1"/>
    </source>
</evidence>
<dbReference type="STRING" id="1328760.A0A165I0P8"/>
<evidence type="ECO:0000256" key="2">
    <source>
        <dbReference type="ARBA" id="ARBA00022723"/>
    </source>
</evidence>
<feature type="compositionally biased region" description="Low complexity" evidence="5">
    <location>
        <begin position="68"/>
        <end position="104"/>
    </location>
</feature>
<dbReference type="Gene3D" id="3.10.120.10">
    <property type="entry name" value="Cytochrome b5-like heme/steroid binding domain"/>
    <property type="match status" value="1"/>
</dbReference>
<feature type="compositionally biased region" description="Acidic residues" evidence="5">
    <location>
        <begin position="147"/>
        <end position="157"/>
    </location>
</feature>
<dbReference type="GO" id="GO:0004128">
    <property type="term" value="F:cytochrome-b5 reductase activity, acting on NAD(P)H"/>
    <property type="evidence" value="ECO:0007669"/>
    <property type="project" value="TreeGrafter"/>
</dbReference>
<accession>A0A165I0P8</accession>
<dbReference type="InterPro" id="IPR001199">
    <property type="entry name" value="Cyt_B5-like_heme/steroid-bd"/>
</dbReference>
<dbReference type="SMART" id="SM01117">
    <property type="entry name" value="Cyt-b5"/>
    <property type="match status" value="1"/>
</dbReference>
<evidence type="ECO:0000256" key="5">
    <source>
        <dbReference type="SAM" id="MobiDB-lite"/>
    </source>
</evidence>
<evidence type="ECO:0000256" key="3">
    <source>
        <dbReference type="ARBA" id="ARBA00023004"/>
    </source>
</evidence>
<feature type="compositionally biased region" description="Low complexity" evidence="5">
    <location>
        <begin position="417"/>
        <end position="431"/>
    </location>
</feature>
<keyword evidence="2 4" id="KW-0479">Metal-binding</keyword>
<dbReference type="OrthoDB" id="432299at2759"/>
<feature type="compositionally biased region" description="Basic and acidic residues" evidence="5">
    <location>
        <begin position="40"/>
        <end position="50"/>
    </location>
</feature>
<dbReference type="GeneID" id="28897219"/>
<proteinExistence type="inferred from homology"/>
<dbReference type="EMBL" id="KV407456">
    <property type="protein sequence ID" value="KZF24194.1"/>
    <property type="molecule type" value="Genomic_DNA"/>
</dbReference>
<feature type="compositionally biased region" description="Polar residues" evidence="5">
    <location>
        <begin position="168"/>
        <end position="178"/>
    </location>
</feature>
<evidence type="ECO:0000256" key="6">
    <source>
        <dbReference type="SAM" id="SignalP"/>
    </source>
</evidence>
<evidence type="ECO:0000313" key="9">
    <source>
        <dbReference type="Proteomes" id="UP000076632"/>
    </source>
</evidence>
<feature type="compositionally biased region" description="Polar residues" evidence="5">
    <location>
        <begin position="121"/>
        <end position="141"/>
    </location>
</feature>
<feature type="region of interest" description="Disordered" evidence="5">
    <location>
        <begin position="417"/>
        <end position="440"/>
    </location>
</feature>